<dbReference type="InterPro" id="IPR019401">
    <property type="entry name" value="Znf_CHCC"/>
</dbReference>
<keyword evidence="3" id="KW-0863">Zinc-finger</keyword>
<dbReference type="OrthoDB" id="9806844at2"/>
<keyword evidence="3" id="KW-0479">Metal-binding</keyword>
<dbReference type="Gene3D" id="2.60.260.40">
    <property type="entry name" value="q5lls5 like domains"/>
    <property type="match status" value="1"/>
</dbReference>
<dbReference type="Proteomes" id="UP000636453">
    <property type="component" value="Unassembled WGS sequence"/>
</dbReference>
<organism evidence="3 4">
    <name type="scientific">Vulcaniibacterium thermophilum</name>
    <dbReference type="NCBI Taxonomy" id="1169913"/>
    <lineage>
        <taxon>Bacteria</taxon>
        <taxon>Pseudomonadati</taxon>
        <taxon>Pseudomonadota</taxon>
        <taxon>Gammaproteobacteria</taxon>
        <taxon>Lysobacterales</taxon>
        <taxon>Lysobacteraceae</taxon>
        <taxon>Vulcaniibacterium</taxon>
    </lineage>
</organism>
<keyword evidence="4" id="KW-1185">Reference proteome</keyword>
<protein>
    <submittedName>
        <fullName evidence="3">Zinc-finger domain-containing protein</fullName>
    </submittedName>
</protein>
<reference evidence="3" key="2">
    <citation type="submission" date="2020-09" db="EMBL/GenBank/DDBJ databases">
        <authorList>
            <person name="Sun Q."/>
            <person name="Kim S."/>
        </authorList>
    </citation>
    <scope>NUCLEOTIDE SEQUENCE</scope>
    <source>
        <strain evidence="3">KCTC 32020</strain>
    </source>
</reference>
<accession>A0A919DCS1</accession>
<evidence type="ECO:0000259" key="2">
    <source>
        <dbReference type="Pfam" id="PF10276"/>
    </source>
</evidence>
<dbReference type="EMBL" id="BNCF01000005">
    <property type="protein sequence ID" value="GHE31187.1"/>
    <property type="molecule type" value="Genomic_DNA"/>
</dbReference>
<evidence type="ECO:0000313" key="3">
    <source>
        <dbReference type="EMBL" id="GHE31187.1"/>
    </source>
</evidence>
<sequence>MSAEANRPTQDRNVQSNAERRYTVRRADLPLSCPMPSMALWNSHPRVFLPIEAERESKCPYCGAVYVLED</sequence>
<name>A0A919DCS1_9GAMM</name>
<feature type="region of interest" description="Disordered" evidence="1">
    <location>
        <begin position="1"/>
        <end position="21"/>
    </location>
</feature>
<keyword evidence="3" id="KW-0862">Zinc</keyword>
<dbReference type="Pfam" id="PF10276">
    <property type="entry name" value="zf-CHCC"/>
    <property type="match status" value="1"/>
</dbReference>
<comment type="caution">
    <text evidence="3">The sequence shown here is derived from an EMBL/GenBank/DDBJ whole genome shotgun (WGS) entry which is preliminary data.</text>
</comment>
<gene>
    <name evidence="3" type="ORF">GCM10007167_11410</name>
</gene>
<evidence type="ECO:0000256" key="1">
    <source>
        <dbReference type="SAM" id="MobiDB-lite"/>
    </source>
</evidence>
<feature type="compositionally biased region" description="Polar residues" evidence="1">
    <location>
        <begin position="7"/>
        <end position="17"/>
    </location>
</feature>
<evidence type="ECO:0000313" key="4">
    <source>
        <dbReference type="Proteomes" id="UP000636453"/>
    </source>
</evidence>
<dbReference type="AlphaFoldDB" id="A0A919DCS1"/>
<dbReference type="GO" id="GO:0008270">
    <property type="term" value="F:zinc ion binding"/>
    <property type="evidence" value="ECO:0007669"/>
    <property type="project" value="UniProtKB-KW"/>
</dbReference>
<proteinExistence type="predicted"/>
<reference evidence="3" key="1">
    <citation type="journal article" date="2014" name="Int. J. Syst. Evol. Microbiol.">
        <title>Complete genome sequence of Corynebacterium casei LMG S-19264T (=DSM 44701T), isolated from a smear-ripened cheese.</title>
        <authorList>
            <consortium name="US DOE Joint Genome Institute (JGI-PGF)"/>
            <person name="Walter F."/>
            <person name="Albersmeier A."/>
            <person name="Kalinowski J."/>
            <person name="Ruckert C."/>
        </authorList>
    </citation>
    <scope>NUCLEOTIDE SEQUENCE</scope>
    <source>
        <strain evidence="3">KCTC 32020</strain>
    </source>
</reference>
<dbReference type="RefSeq" id="WP_146473078.1">
    <property type="nucleotide sequence ID" value="NZ_BNCF01000005.1"/>
</dbReference>
<feature type="domain" description="Zinc finger CHCC-type" evidence="2">
    <location>
        <begin position="43"/>
        <end position="66"/>
    </location>
</feature>